<accession>A0A9P4R7I4</accession>
<keyword evidence="1" id="KW-0732">Signal</keyword>
<name>A0A9P4R7I4_9PLEO</name>
<feature type="chain" id="PRO_5040243644" evidence="1">
    <location>
        <begin position="21"/>
        <end position="387"/>
    </location>
</feature>
<evidence type="ECO:0000313" key="4">
    <source>
        <dbReference type="Proteomes" id="UP000799444"/>
    </source>
</evidence>
<dbReference type="Pfam" id="PF12697">
    <property type="entry name" value="Abhydrolase_6"/>
    <property type="match status" value="1"/>
</dbReference>
<dbReference type="InterPro" id="IPR050266">
    <property type="entry name" value="AB_hydrolase_sf"/>
</dbReference>
<proteinExistence type="predicted"/>
<dbReference type="PANTHER" id="PTHR43798:SF33">
    <property type="entry name" value="HYDROLASE, PUTATIVE (AFU_ORTHOLOGUE AFUA_2G14860)-RELATED"/>
    <property type="match status" value="1"/>
</dbReference>
<reference evidence="3" key="1">
    <citation type="journal article" date="2020" name="Stud. Mycol.">
        <title>101 Dothideomycetes genomes: a test case for predicting lifestyles and emergence of pathogens.</title>
        <authorList>
            <person name="Haridas S."/>
            <person name="Albert R."/>
            <person name="Binder M."/>
            <person name="Bloem J."/>
            <person name="Labutti K."/>
            <person name="Salamov A."/>
            <person name="Andreopoulos B."/>
            <person name="Baker S."/>
            <person name="Barry K."/>
            <person name="Bills G."/>
            <person name="Bluhm B."/>
            <person name="Cannon C."/>
            <person name="Castanera R."/>
            <person name="Culley D."/>
            <person name="Daum C."/>
            <person name="Ezra D."/>
            <person name="Gonzalez J."/>
            <person name="Henrissat B."/>
            <person name="Kuo A."/>
            <person name="Liang C."/>
            <person name="Lipzen A."/>
            <person name="Lutzoni F."/>
            <person name="Magnuson J."/>
            <person name="Mondo S."/>
            <person name="Nolan M."/>
            <person name="Ohm R."/>
            <person name="Pangilinan J."/>
            <person name="Park H.-J."/>
            <person name="Ramirez L."/>
            <person name="Alfaro M."/>
            <person name="Sun H."/>
            <person name="Tritt A."/>
            <person name="Yoshinaga Y."/>
            <person name="Zwiers L.-H."/>
            <person name="Turgeon B."/>
            <person name="Goodwin S."/>
            <person name="Spatafora J."/>
            <person name="Crous P."/>
            <person name="Grigoriev I."/>
        </authorList>
    </citation>
    <scope>NUCLEOTIDE SEQUENCE</scope>
    <source>
        <strain evidence="3">CBS 125425</strain>
    </source>
</reference>
<feature type="domain" description="AB hydrolase-1" evidence="2">
    <location>
        <begin position="116"/>
        <end position="373"/>
    </location>
</feature>
<dbReference type="EMBL" id="ML996113">
    <property type="protein sequence ID" value="KAF2737886.1"/>
    <property type="molecule type" value="Genomic_DNA"/>
</dbReference>
<evidence type="ECO:0000256" key="1">
    <source>
        <dbReference type="SAM" id="SignalP"/>
    </source>
</evidence>
<dbReference type="AlphaFoldDB" id="A0A9P4R7I4"/>
<evidence type="ECO:0000313" key="3">
    <source>
        <dbReference type="EMBL" id="KAF2737886.1"/>
    </source>
</evidence>
<dbReference type="InterPro" id="IPR000073">
    <property type="entry name" value="AB_hydrolase_1"/>
</dbReference>
<sequence>MALLSRVVLLGALLSPFVSALPANSTTSPYVHPANGDCVDYTIVTKLTTENLKWILPKVENNFDVAKIAMGMARSDSAEKFNPTSGPTNETKEYTISATYCSPKKEQKGRESTVMVMTHGGGYDSRYWNPSYQPEKYSFSWYALEQGYSIFVYDRLGVGRSQIVSGYEVQASMQIELLASMIKNLRAGKTSNTKPVSRIIGVGHSLGSFVTNAAIAKYPDLVEGTPPTVVGAWLLTIFGSRIAKTVDPSFPQDSGYLAFSDIIPHTTTFFYSDPLDPSSPPLNIPTIEYAQGITQPIGLLESFSFRNLSLAAGEFKGPVFILSGAEDLLNCDGDCEKVYAEGGQDQVWAGTKPETYVLPNAGHGTVFAETAQEMFGEMVGFVQRHFE</sequence>
<dbReference type="PANTHER" id="PTHR43798">
    <property type="entry name" value="MONOACYLGLYCEROL LIPASE"/>
    <property type="match status" value="1"/>
</dbReference>
<organism evidence="3 4">
    <name type="scientific">Polyplosphaeria fusca</name>
    <dbReference type="NCBI Taxonomy" id="682080"/>
    <lineage>
        <taxon>Eukaryota</taxon>
        <taxon>Fungi</taxon>
        <taxon>Dikarya</taxon>
        <taxon>Ascomycota</taxon>
        <taxon>Pezizomycotina</taxon>
        <taxon>Dothideomycetes</taxon>
        <taxon>Pleosporomycetidae</taxon>
        <taxon>Pleosporales</taxon>
        <taxon>Tetraplosphaeriaceae</taxon>
        <taxon>Polyplosphaeria</taxon>
    </lineage>
</organism>
<dbReference type="Proteomes" id="UP000799444">
    <property type="component" value="Unassembled WGS sequence"/>
</dbReference>
<dbReference type="SUPFAM" id="SSF53474">
    <property type="entry name" value="alpha/beta-Hydrolases"/>
    <property type="match status" value="1"/>
</dbReference>
<keyword evidence="4" id="KW-1185">Reference proteome</keyword>
<evidence type="ECO:0000259" key="2">
    <source>
        <dbReference type="Pfam" id="PF12697"/>
    </source>
</evidence>
<protein>
    <submittedName>
        <fullName evidence="3">Alpha/beta-hydrolase</fullName>
    </submittedName>
</protein>
<comment type="caution">
    <text evidence="3">The sequence shown here is derived from an EMBL/GenBank/DDBJ whole genome shotgun (WGS) entry which is preliminary data.</text>
</comment>
<dbReference type="Gene3D" id="3.40.50.1820">
    <property type="entry name" value="alpha/beta hydrolase"/>
    <property type="match status" value="1"/>
</dbReference>
<dbReference type="OrthoDB" id="190201at2759"/>
<feature type="signal peptide" evidence="1">
    <location>
        <begin position="1"/>
        <end position="20"/>
    </location>
</feature>
<dbReference type="GO" id="GO:0016020">
    <property type="term" value="C:membrane"/>
    <property type="evidence" value="ECO:0007669"/>
    <property type="project" value="TreeGrafter"/>
</dbReference>
<dbReference type="InterPro" id="IPR029058">
    <property type="entry name" value="AB_hydrolase_fold"/>
</dbReference>
<gene>
    <name evidence="3" type="ORF">EJ04DRAFT_561307</name>
</gene>